<dbReference type="EMBL" id="LCYA01000066">
    <property type="protein sequence ID" value="KWV87798.1"/>
    <property type="molecule type" value="Genomic_DNA"/>
</dbReference>
<dbReference type="AlphaFoldDB" id="A0A109LHQ9"/>
<sequence length="290" mass="31892">MCVGLVQCARRHVIAEYVVPGATGQLLLAFTELKNIGDLSEAFDIVIAAPQPPKHRGIRITLTKHHTRQTANRGAGSIYLIILVDEHRLGGVDVGILTLGFVPSMLPMPDRAQPHLKPTIDYRLYGASERPPEPGLGLIGQVLRIPIFHPGQGEPLTYFFLRFLALKCQPARVQPLENTQLDIVINFIHLTNRRIELRAKHQYGGGGNTQRAGHAESSQRCNPQGHTDAGAHDTEAGVDVMIKRFLASAVRRFMQRVLGIVIVKRQRQHQSEQAGAPSQGLAKRTGAETC</sequence>
<gene>
    <name evidence="2" type="ORF">PFLmoz3_02492</name>
</gene>
<protein>
    <submittedName>
        <fullName evidence="2">Uncharacterized protein</fullName>
    </submittedName>
</protein>
<comment type="caution">
    <text evidence="2">The sequence shown here is derived from an EMBL/GenBank/DDBJ whole genome shotgun (WGS) entry which is preliminary data.</text>
</comment>
<evidence type="ECO:0000313" key="2">
    <source>
        <dbReference type="EMBL" id="KWV87798.1"/>
    </source>
</evidence>
<proteinExistence type="predicted"/>
<feature type="region of interest" description="Disordered" evidence="1">
    <location>
        <begin position="202"/>
        <end position="232"/>
    </location>
</feature>
<name>A0A109LHQ9_PSEFL</name>
<evidence type="ECO:0000313" key="3">
    <source>
        <dbReference type="Proteomes" id="UP000061348"/>
    </source>
</evidence>
<feature type="compositionally biased region" description="Polar residues" evidence="1">
    <location>
        <begin position="216"/>
        <end position="225"/>
    </location>
</feature>
<organism evidence="2 3">
    <name type="scientific">Pseudomonas fluorescens</name>
    <dbReference type="NCBI Taxonomy" id="294"/>
    <lineage>
        <taxon>Bacteria</taxon>
        <taxon>Pseudomonadati</taxon>
        <taxon>Pseudomonadota</taxon>
        <taxon>Gammaproteobacteria</taxon>
        <taxon>Pseudomonadales</taxon>
        <taxon>Pseudomonadaceae</taxon>
        <taxon>Pseudomonas</taxon>
    </lineage>
</organism>
<dbReference type="Proteomes" id="UP000061348">
    <property type="component" value="Unassembled WGS sequence"/>
</dbReference>
<feature type="region of interest" description="Disordered" evidence="1">
    <location>
        <begin position="268"/>
        <end position="290"/>
    </location>
</feature>
<dbReference type="PATRIC" id="fig|294.194.peg.2756"/>
<evidence type="ECO:0000256" key="1">
    <source>
        <dbReference type="SAM" id="MobiDB-lite"/>
    </source>
</evidence>
<accession>A0A109LHQ9</accession>
<reference evidence="2 3" key="1">
    <citation type="submission" date="2015-05" db="EMBL/GenBank/DDBJ databases">
        <title>A genomic and transcriptomic approach to investigate the blue pigment phenotype in Pseudomonas fluorescens.</title>
        <authorList>
            <person name="Andreani N.A."/>
            <person name="Cardazzo B."/>
        </authorList>
    </citation>
    <scope>NUCLEOTIDE SEQUENCE [LARGE SCALE GENOMIC DNA]</scope>
    <source>
        <strain evidence="2 3">Ps_22</strain>
    </source>
</reference>